<dbReference type="OrthoDB" id="9764259at2"/>
<dbReference type="AlphaFoldDB" id="A4BT18"/>
<dbReference type="Gene3D" id="1.20.1250.20">
    <property type="entry name" value="MFS general substrate transporter like domains"/>
    <property type="match status" value="1"/>
</dbReference>
<dbReference type="GO" id="GO:0022857">
    <property type="term" value="F:transmembrane transporter activity"/>
    <property type="evidence" value="ECO:0007669"/>
    <property type="project" value="InterPro"/>
</dbReference>
<evidence type="ECO:0000256" key="3">
    <source>
        <dbReference type="ARBA" id="ARBA00022475"/>
    </source>
</evidence>
<evidence type="ECO:0000256" key="2">
    <source>
        <dbReference type="ARBA" id="ARBA00022448"/>
    </source>
</evidence>
<feature type="transmembrane region" description="Helical" evidence="7">
    <location>
        <begin position="274"/>
        <end position="290"/>
    </location>
</feature>
<dbReference type="RefSeq" id="WP_005001234.1">
    <property type="nucleotide sequence ID" value="NZ_CH672427.1"/>
</dbReference>
<evidence type="ECO:0000256" key="7">
    <source>
        <dbReference type="SAM" id="Phobius"/>
    </source>
</evidence>
<dbReference type="InterPro" id="IPR020846">
    <property type="entry name" value="MFS_dom"/>
</dbReference>
<keyword evidence="4 7" id="KW-0812">Transmembrane</keyword>
<feature type="transmembrane region" description="Helical" evidence="7">
    <location>
        <begin position="161"/>
        <end position="181"/>
    </location>
</feature>
<dbReference type="InterPro" id="IPR005829">
    <property type="entry name" value="Sugar_transporter_CS"/>
</dbReference>
<dbReference type="SUPFAM" id="SSF103473">
    <property type="entry name" value="MFS general substrate transporter"/>
    <property type="match status" value="1"/>
</dbReference>
<keyword evidence="5 7" id="KW-1133">Transmembrane helix</keyword>
<keyword evidence="3" id="KW-1003">Cell membrane</keyword>
<keyword evidence="2" id="KW-0813">Transport</keyword>
<evidence type="ECO:0000313" key="9">
    <source>
        <dbReference type="EMBL" id="EAR21086.1"/>
    </source>
</evidence>
<name>A4BT18_9GAMM</name>
<dbReference type="GO" id="GO:0005886">
    <property type="term" value="C:plasma membrane"/>
    <property type="evidence" value="ECO:0007669"/>
    <property type="project" value="UniProtKB-SubCell"/>
</dbReference>
<evidence type="ECO:0000256" key="1">
    <source>
        <dbReference type="ARBA" id="ARBA00004651"/>
    </source>
</evidence>
<feature type="transmembrane region" description="Helical" evidence="7">
    <location>
        <begin position="40"/>
        <end position="63"/>
    </location>
</feature>
<dbReference type="EMBL" id="AAOF01000012">
    <property type="protein sequence ID" value="EAR21086.1"/>
    <property type="molecule type" value="Genomic_DNA"/>
</dbReference>
<organism evidence="9 10">
    <name type="scientific">Nitrococcus mobilis Nb-231</name>
    <dbReference type="NCBI Taxonomy" id="314278"/>
    <lineage>
        <taxon>Bacteria</taxon>
        <taxon>Pseudomonadati</taxon>
        <taxon>Pseudomonadota</taxon>
        <taxon>Gammaproteobacteria</taxon>
        <taxon>Chromatiales</taxon>
        <taxon>Ectothiorhodospiraceae</taxon>
        <taxon>Nitrococcus</taxon>
    </lineage>
</organism>
<dbReference type="InterPro" id="IPR011701">
    <property type="entry name" value="MFS"/>
</dbReference>
<dbReference type="PROSITE" id="PS00216">
    <property type="entry name" value="SUGAR_TRANSPORT_1"/>
    <property type="match status" value="1"/>
</dbReference>
<evidence type="ECO:0000256" key="6">
    <source>
        <dbReference type="ARBA" id="ARBA00023136"/>
    </source>
</evidence>
<feature type="transmembrane region" description="Helical" evidence="7">
    <location>
        <begin position="335"/>
        <end position="358"/>
    </location>
</feature>
<dbReference type="STRING" id="314278.NB231_07947"/>
<evidence type="ECO:0000256" key="4">
    <source>
        <dbReference type="ARBA" id="ARBA00022692"/>
    </source>
</evidence>
<comment type="caution">
    <text evidence="9">The sequence shown here is derived from an EMBL/GenBank/DDBJ whole genome shotgun (WGS) entry which is preliminary data.</text>
</comment>
<feature type="transmembrane region" description="Helical" evidence="7">
    <location>
        <begin position="75"/>
        <end position="94"/>
    </location>
</feature>
<dbReference type="PANTHER" id="PTHR23517:SF2">
    <property type="entry name" value="MULTIDRUG RESISTANCE PROTEIN MDTH"/>
    <property type="match status" value="1"/>
</dbReference>
<proteinExistence type="predicted"/>
<dbReference type="CDD" id="cd17472">
    <property type="entry name" value="MFS_YajR_like"/>
    <property type="match status" value="1"/>
</dbReference>
<feature type="domain" description="Major facilitator superfamily (MFS) profile" evidence="8">
    <location>
        <begin position="8"/>
        <end position="388"/>
    </location>
</feature>
<feature type="transmembrane region" description="Helical" evidence="7">
    <location>
        <begin position="100"/>
        <end position="119"/>
    </location>
</feature>
<protein>
    <submittedName>
        <fullName evidence="9">Major facilitator family transporter</fullName>
    </submittedName>
</protein>
<dbReference type="eggNOG" id="COG2814">
    <property type="taxonomic scope" value="Bacteria"/>
</dbReference>
<feature type="transmembrane region" description="Helical" evidence="7">
    <location>
        <begin position="131"/>
        <end position="155"/>
    </location>
</feature>
<evidence type="ECO:0000256" key="5">
    <source>
        <dbReference type="ARBA" id="ARBA00022989"/>
    </source>
</evidence>
<evidence type="ECO:0000313" key="10">
    <source>
        <dbReference type="Proteomes" id="UP000003374"/>
    </source>
</evidence>
<sequence>MTSAERRASLGLASIFGLRMLGLFFIMPVFTLYADQLTSATPTLIGLALGAYGLTQAIFQVPMGMASDRIGRKPIIIGGLLIFALGSVVAALSTSIYGVILGRALQGCGAIAAAVMALAADATRASQRTKIMAFLGISVGAAFMLALVIAPTVAYYLGLTGIFWCTAALALLSMVLLYLFVPGHYEHTHDREIRPGSFGRALRHPDLIRLDLSVLALHLILTASFVVLPVVIQNSIHLSPPEHWKLYVPVMLISAALLFPAVSVGEAKGMMHRLIAAMVAVLVVGTLALGDAIHVAPWAVVVGLIVYFTAFNILESSLPSLVSRFAPADAKGAALGVFSTCQFIGAFLGGVLGGAVYGRFGVDGTFQFCAVVAGLWFLVVLGLRSPGQNQAENSEYHSA</sequence>
<keyword evidence="6 7" id="KW-0472">Membrane</keyword>
<feature type="transmembrane region" description="Helical" evidence="7">
    <location>
        <begin position="210"/>
        <end position="232"/>
    </location>
</feature>
<feature type="transmembrane region" description="Helical" evidence="7">
    <location>
        <begin position="296"/>
        <end position="314"/>
    </location>
</feature>
<dbReference type="HOGENOM" id="CLU_001265_10_0_6"/>
<comment type="subcellular location">
    <subcellularLocation>
        <location evidence="1">Cell membrane</location>
        <topology evidence="1">Multi-pass membrane protein</topology>
    </subcellularLocation>
</comment>
<feature type="transmembrane region" description="Helical" evidence="7">
    <location>
        <begin position="244"/>
        <end position="262"/>
    </location>
</feature>
<feature type="transmembrane region" description="Helical" evidence="7">
    <location>
        <begin position="12"/>
        <end position="34"/>
    </location>
</feature>
<dbReference type="PROSITE" id="PS50850">
    <property type="entry name" value="MFS"/>
    <property type="match status" value="1"/>
</dbReference>
<gene>
    <name evidence="9" type="ORF">NB231_07947</name>
</gene>
<feature type="transmembrane region" description="Helical" evidence="7">
    <location>
        <begin position="364"/>
        <end position="383"/>
    </location>
</feature>
<dbReference type="Proteomes" id="UP000003374">
    <property type="component" value="Unassembled WGS sequence"/>
</dbReference>
<keyword evidence="10" id="KW-1185">Reference proteome</keyword>
<dbReference type="InterPro" id="IPR036259">
    <property type="entry name" value="MFS_trans_sf"/>
</dbReference>
<dbReference type="Pfam" id="PF07690">
    <property type="entry name" value="MFS_1"/>
    <property type="match status" value="1"/>
</dbReference>
<accession>A4BT18</accession>
<dbReference type="InterPro" id="IPR050171">
    <property type="entry name" value="MFS_Transporters"/>
</dbReference>
<dbReference type="PANTHER" id="PTHR23517">
    <property type="entry name" value="RESISTANCE PROTEIN MDTM, PUTATIVE-RELATED-RELATED"/>
    <property type="match status" value="1"/>
</dbReference>
<reference evidence="9 10" key="1">
    <citation type="submission" date="2006-02" db="EMBL/GenBank/DDBJ databases">
        <authorList>
            <person name="Waterbury J."/>
            <person name="Ferriera S."/>
            <person name="Johnson J."/>
            <person name="Kravitz S."/>
            <person name="Halpern A."/>
            <person name="Remington K."/>
            <person name="Beeson K."/>
            <person name="Tran B."/>
            <person name="Rogers Y.-H."/>
            <person name="Friedman R."/>
            <person name="Venter J.C."/>
        </authorList>
    </citation>
    <scope>NUCLEOTIDE SEQUENCE [LARGE SCALE GENOMIC DNA]</scope>
    <source>
        <strain evidence="9 10">Nb-231</strain>
    </source>
</reference>
<evidence type="ECO:0000259" key="8">
    <source>
        <dbReference type="PROSITE" id="PS50850"/>
    </source>
</evidence>